<evidence type="ECO:0000256" key="3">
    <source>
        <dbReference type="ARBA" id="ARBA00023210"/>
    </source>
</evidence>
<evidence type="ECO:0000256" key="5">
    <source>
        <dbReference type="ARBA" id="ARBA00046874"/>
    </source>
</evidence>
<dbReference type="PANTHER" id="PTHR34108">
    <property type="entry name" value="SEPTUM SITE-DETERMINING PROTEIN MINC"/>
    <property type="match status" value="1"/>
</dbReference>
<dbReference type="HAMAP" id="MF_00267">
    <property type="entry name" value="MinC"/>
    <property type="match status" value="1"/>
</dbReference>
<evidence type="ECO:0000256" key="2">
    <source>
        <dbReference type="ARBA" id="ARBA00022618"/>
    </source>
</evidence>
<evidence type="ECO:0000313" key="10">
    <source>
        <dbReference type="Proteomes" id="UP000429958"/>
    </source>
</evidence>
<protein>
    <recommendedName>
        <fullName evidence="6">Probable septum site-determining protein MinC</fullName>
    </recommendedName>
</protein>
<feature type="domain" description="Septum formation inhibitor MinC C-terminal" evidence="7">
    <location>
        <begin position="109"/>
        <end position="207"/>
    </location>
</feature>
<evidence type="ECO:0000256" key="1">
    <source>
        <dbReference type="ARBA" id="ARBA00006291"/>
    </source>
</evidence>
<dbReference type="InterPro" id="IPR013033">
    <property type="entry name" value="MinC"/>
</dbReference>
<comment type="function">
    <text evidence="6">Cell division inhibitor that blocks the formation of polar Z ring septums. Rapidly oscillates between the poles of the cell to destabilize FtsZ filaments that have formed before they mature into polar Z rings. Prevents FtsZ polymerization.</text>
</comment>
<dbReference type="AlphaFoldDB" id="A0A7X2NNU1"/>
<dbReference type="InterPro" id="IPR055219">
    <property type="entry name" value="MinC_N_1"/>
</dbReference>
<dbReference type="PANTHER" id="PTHR34108:SF1">
    <property type="entry name" value="SEPTUM SITE-DETERMINING PROTEIN MINC"/>
    <property type="match status" value="1"/>
</dbReference>
<evidence type="ECO:0000256" key="4">
    <source>
        <dbReference type="ARBA" id="ARBA00023306"/>
    </source>
</evidence>
<comment type="caution">
    <text evidence="9">The sequence shown here is derived from an EMBL/GenBank/DDBJ whole genome shotgun (WGS) entry which is preliminary data.</text>
</comment>
<dbReference type="EMBL" id="VUMD01000020">
    <property type="protein sequence ID" value="MSS38234.1"/>
    <property type="molecule type" value="Genomic_DNA"/>
</dbReference>
<dbReference type="Pfam" id="PF03775">
    <property type="entry name" value="MinC_C"/>
    <property type="match status" value="1"/>
</dbReference>
<dbReference type="RefSeq" id="WP_154473672.1">
    <property type="nucleotide sequence ID" value="NZ_DBEWUL010000050.1"/>
</dbReference>
<organism evidence="9 10">
    <name type="scientific">Clostridium porci</name>
    <dbReference type="NCBI Taxonomy" id="2605778"/>
    <lineage>
        <taxon>Bacteria</taxon>
        <taxon>Bacillati</taxon>
        <taxon>Bacillota</taxon>
        <taxon>Clostridia</taxon>
        <taxon>Eubacteriales</taxon>
        <taxon>Clostridiaceae</taxon>
        <taxon>Clostridium</taxon>
    </lineage>
</organism>
<proteinExistence type="inferred from homology"/>
<dbReference type="GO" id="GO:1901891">
    <property type="term" value="P:regulation of cell septum assembly"/>
    <property type="evidence" value="ECO:0007669"/>
    <property type="project" value="InterPro"/>
</dbReference>
<dbReference type="GO" id="GO:0000917">
    <property type="term" value="P:division septum assembly"/>
    <property type="evidence" value="ECO:0007669"/>
    <property type="project" value="UniProtKB-KW"/>
</dbReference>
<dbReference type="InterPro" id="IPR016098">
    <property type="entry name" value="CAP/MinC_C"/>
</dbReference>
<feature type="domain" description="Septum site-determining protein MinC N-terminal" evidence="8">
    <location>
        <begin position="5"/>
        <end position="76"/>
    </location>
</feature>
<dbReference type="Gene3D" id="3.30.160.540">
    <property type="match status" value="1"/>
</dbReference>
<name>A0A7X2NNU1_9CLOT</name>
<evidence type="ECO:0000313" key="9">
    <source>
        <dbReference type="EMBL" id="MSS38234.1"/>
    </source>
</evidence>
<keyword evidence="4 6" id="KW-0131">Cell cycle</keyword>
<keyword evidence="10" id="KW-1185">Reference proteome</keyword>
<reference evidence="9 10" key="1">
    <citation type="submission" date="2019-08" db="EMBL/GenBank/DDBJ databases">
        <title>In-depth cultivation of the pig gut microbiome towards novel bacterial diversity and tailored functional studies.</title>
        <authorList>
            <person name="Wylensek D."/>
            <person name="Hitch T.C.A."/>
            <person name="Clavel T."/>
        </authorList>
    </citation>
    <scope>NUCLEOTIDE SEQUENCE [LARGE SCALE GENOMIC DNA]</scope>
    <source>
        <strain evidence="9 10">WCA-389-WT-23D1</strain>
    </source>
</reference>
<dbReference type="InterPro" id="IPR036145">
    <property type="entry name" value="MinC_C_sf"/>
</dbReference>
<keyword evidence="2 6" id="KW-0132">Cell division</keyword>
<evidence type="ECO:0000256" key="6">
    <source>
        <dbReference type="HAMAP-Rule" id="MF_00267"/>
    </source>
</evidence>
<dbReference type="Pfam" id="PF22642">
    <property type="entry name" value="MinC_N_1"/>
    <property type="match status" value="1"/>
</dbReference>
<comment type="subunit">
    <text evidence="5 6">Interacts with MinD and FtsZ.</text>
</comment>
<dbReference type="Proteomes" id="UP000429958">
    <property type="component" value="Unassembled WGS sequence"/>
</dbReference>
<sequence length="222" mass="24425">MHNAVVIKSSKAGMTVILDPELPFDGLLEALGKKFRESAKFWGSVQMTLTLEGRSLTAAEEFKIVDTITRNSQIEILCLLDTDAQRIERCEKALNDKLMELNSQTGQFYRGALRRGDTLESEASIVIIGDVDHGARVTAKGNVIVLGQLRGTVTAGVAGNQDAVVMATLMAPLQLRIGEYSSRFNEKNKRLGRGPMLAFLEAGRLVIRPLNKTFLNNMLNFT</sequence>
<dbReference type="Gene3D" id="2.160.20.70">
    <property type="match status" value="1"/>
</dbReference>
<dbReference type="SUPFAM" id="SSF63848">
    <property type="entry name" value="Cell-division inhibitor MinC, C-terminal domain"/>
    <property type="match status" value="1"/>
</dbReference>
<dbReference type="GO" id="GO:0000902">
    <property type="term" value="P:cell morphogenesis"/>
    <property type="evidence" value="ECO:0007669"/>
    <property type="project" value="InterPro"/>
</dbReference>
<gene>
    <name evidence="6" type="primary">minC</name>
    <name evidence="9" type="ORF">FYJ39_17260</name>
</gene>
<evidence type="ECO:0000259" key="8">
    <source>
        <dbReference type="Pfam" id="PF22642"/>
    </source>
</evidence>
<dbReference type="InterPro" id="IPR005526">
    <property type="entry name" value="Septum_form_inhib_MinC_C"/>
</dbReference>
<keyword evidence="3 6" id="KW-0717">Septation</keyword>
<evidence type="ECO:0000259" key="7">
    <source>
        <dbReference type="Pfam" id="PF03775"/>
    </source>
</evidence>
<comment type="similarity">
    <text evidence="1 6">Belongs to the MinC family.</text>
</comment>
<accession>A0A7X2NNU1</accession>